<dbReference type="PANTHER" id="PTHR12687:SF8">
    <property type="entry name" value="PROTEIN REBELOTE"/>
    <property type="match status" value="1"/>
</dbReference>
<dbReference type="OrthoDB" id="10266662at2759"/>
<evidence type="ECO:0000313" key="6">
    <source>
        <dbReference type="RefSeq" id="XP_009758228.1"/>
    </source>
</evidence>
<dbReference type="Proteomes" id="UP000189701">
    <property type="component" value="Unplaced"/>
</dbReference>
<feature type="region of interest" description="Disordered" evidence="4">
    <location>
        <begin position="31"/>
        <end position="50"/>
    </location>
</feature>
<dbReference type="InterPro" id="IPR005343">
    <property type="entry name" value="Noc2"/>
</dbReference>
<dbReference type="AlphaFoldDB" id="A0A1U7UVK0"/>
<dbReference type="Pfam" id="PF03715">
    <property type="entry name" value="Noc2"/>
    <property type="match status" value="1"/>
</dbReference>
<keyword evidence="5" id="KW-1185">Reference proteome</keyword>
<accession>A0A1U7UVK0</accession>
<dbReference type="GO" id="GO:0030691">
    <property type="term" value="C:Noc2p-Noc3p complex"/>
    <property type="evidence" value="ECO:0007669"/>
    <property type="project" value="TreeGrafter"/>
</dbReference>
<proteinExistence type="inferred from homology"/>
<evidence type="ECO:0000313" key="5">
    <source>
        <dbReference type="Proteomes" id="UP000189701"/>
    </source>
</evidence>
<feature type="region of interest" description="Disordered" evidence="4">
    <location>
        <begin position="684"/>
        <end position="737"/>
    </location>
</feature>
<keyword evidence="3" id="KW-0539">Nucleus</keyword>
<evidence type="ECO:0000256" key="3">
    <source>
        <dbReference type="ARBA" id="ARBA00023242"/>
    </source>
</evidence>
<comment type="subcellular location">
    <subcellularLocation>
        <location evidence="1">Nucleus</location>
    </subcellularLocation>
</comment>
<feature type="region of interest" description="Disordered" evidence="4">
    <location>
        <begin position="81"/>
        <end position="107"/>
    </location>
</feature>
<evidence type="ECO:0000256" key="4">
    <source>
        <dbReference type="SAM" id="MobiDB-lite"/>
    </source>
</evidence>
<organism evidence="5 6">
    <name type="scientific">Nicotiana sylvestris</name>
    <name type="common">Wood tobacco</name>
    <name type="synonym">South American tobacco</name>
    <dbReference type="NCBI Taxonomy" id="4096"/>
    <lineage>
        <taxon>Eukaryota</taxon>
        <taxon>Viridiplantae</taxon>
        <taxon>Streptophyta</taxon>
        <taxon>Embryophyta</taxon>
        <taxon>Tracheophyta</taxon>
        <taxon>Spermatophyta</taxon>
        <taxon>Magnoliopsida</taxon>
        <taxon>eudicotyledons</taxon>
        <taxon>Gunneridae</taxon>
        <taxon>Pentapetalae</taxon>
        <taxon>asterids</taxon>
        <taxon>lamiids</taxon>
        <taxon>Solanales</taxon>
        <taxon>Solanaceae</taxon>
        <taxon>Nicotianoideae</taxon>
        <taxon>Nicotianeae</taxon>
        <taxon>Nicotiana</taxon>
    </lineage>
</organism>
<feature type="compositionally biased region" description="Basic residues" evidence="4">
    <location>
        <begin position="726"/>
        <end position="737"/>
    </location>
</feature>
<evidence type="ECO:0000256" key="2">
    <source>
        <dbReference type="ARBA" id="ARBA00005907"/>
    </source>
</evidence>
<sequence>MGKLGKKARKFAKKNLQSVLRDRRKKKALFKKRYSSKNGQSNVEDKTKLMHDSNGRYIKRNTEVEAFDDSPLDAPFVENESDVVADSSDSDGYLSEDISWEDETDSEPGKFLEGASSDLNGICDRCTSELMAQNIKIQEDLAVQKKKLERLKRKDPSFSKFLERYKEDIEALQNGDVSSDEDETSNRGRDSVIEDNQGKSTGKVLTVSAISSWCRLVKEEQKKEAFVCVLNAYRAACRYGAESIGLRFQNAETFCSLVMSVLYEADNVFRGLLGLSSSSYKKEAILKLKDTPQWVNVKPLMKSYLRSTLSLLDQVTDSDILAFALTRFRASLPFFAAFPYLLQRLIKTTVHLWATGGGMLASASFCIVRDVASLFSTDCFDNCLAKAFVAYLAQSRATEIVNNKHLQFLRNSLVDLCSLDVQKSLPKATASVRQLSKILQWGLRTKKKEALKRICCWEYANCINLWVGFIAANIQDYDLQPLFFTMVQLINGVVGLFPGPRYFPLRLNCIQWLNDLSNSTGVFIPIASFVLDVLEYKIVREGGKPGPALSFESVVKLPKNCLKSQMFQDECIPSAIEQLSSHFLQWSYHISFPELATVPLIRLKKFYETKTKESLHRAIKHLIEQVEKNVDFVKRKRDEVAFSPNDHQSVEAFLQFEKSSLSSPFTQYYRSVLEKAALRVSHKNEKISLPRREKSKRKRVQPMENAANGGLINGSGHKHLDAVNGTKKRVKRRALEA</sequence>
<reference evidence="5" key="1">
    <citation type="journal article" date="2013" name="Genome Biol.">
        <title>Reference genomes and transcriptomes of Nicotiana sylvestris and Nicotiana tomentosiformis.</title>
        <authorList>
            <person name="Sierro N."/>
            <person name="Battey J.N."/>
            <person name="Ouadi S."/>
            <person name="Bovet L."/>
            <person name="Goepfert S."/>
            <person name="Bakaher N."/>
            <person name="Peitsch M.C."/>
            <person name="Ivanov N.V."/>
        </authorList>
    </citation>
    <scope>NUCLEOTIDE SEQUENCE [LARGE SCALE GENOMIC DNA]</scope>
</reference>
<feature type="region of interest" description="Disordered" evidence="4">
    <location>
        <begin position="172"/>
        <end position="196"/>
    </location>
</feature>
<protein>
    <submittedName>
        <fullName evidence="6 7">Nucleolar complex protein 2 homolog isoform X1</fullName>
    </submittedName>
</protein>
<dbReference type="GO" id="GO:0042273">
    <property type="term" value="P:ribosomal large subunit biogenesis"/>
    <property type="evidence" value="ECO:0007669"/>
    <property type="project" value="TreeGrafter"/>
</dbReference>
<reference evidence="6 7" key="2">
    <citation type="submission" date="2025-04" db="UniProtKB">
        <authorList>
            <consortium name="RefSeq"/>
        </authorList>
    </citation>
    <scope>IDENTIFICATION</scope>
    <source>
        <tissue evidence="6 7">Leaf</tissue>
    </source>
</reference>
<feature type="compositionally biased region" description="Low complexity" evidence="4">
    <location>
        <begin position="82"/>
        <end position="91"/>
    </location>
</feature>
<evidence type="ECO:0000313" key="7">
    <source>
        <dbReference type="RefSeq" id="XP_009758229.1"/>
    </source>
</evidence>
<dbReference type="PANTHER" id="PTHR12687">
    <property type="entry name" value="NUCLEOLAR COMPLEX 2 AND RAD4-RELATED"/>
    <property type="match status" value="1"/>
</dbReference>
<evidence type="ECO:0000256" key="1">
    <source>
        <dbReference type="ARBA" id="ARBA00004123"/>
    </source>
</evidence>
<name>A0A1U7UVK0_NICSY</name>
<dbReference type="eggNOG" id="KOG2256">
    <property type="taxonomic scope" value="Eukaryota"/>
</dbReference>
<comment type="similarity">
    <text evidence="2">Belongs to the NOC2 family.</text>
</comment>
<dbReference type="GO" id="GO:0005654">
    <property type="term" value="C:nucleoplasm"/>
    <property type="evidence" value="ECO:0007669"/>
    <property type="project" value="TreeGrafter"/>
</dbReference>
<gene>
    <name evidence="6 7" type="primary">LOC104210950</name>
</gene>
<dbReference type="GO" id="GO:0005730">
    <property type="term" value="C:nucleolus"/>
    <property type="evidence" value="ECO:0007669"/>
    <property type="project" value="TreeGrafter"/>
</dbReference>
<dbReference type="GO" id="GO:0030690">
    <property type="term" value="C:Noc1p-Noc2p complex"/>
    <property type="evidence" value="ECO:0007669"/>
    <property type="project" value="TreeGrafter"/>
</dbReference>
<dbReference type="STRING" id="4096.A0A1U7UVK0"/>
<dbReference type="RefSeq" id="XP_009758228.1">
    <property type="nucleotide sequence ID" value="XM_009759926.1"/>
</dbReference>
<dbReference type="RefSeq" id="XP_009758229.1">
    <property type="nucleotide sequence ID" value="XM_009759927.1"/>
</dbReference>